<dbReference type="Proteomes" id="UP001260956">
    <property type="component" value="Unassembled WGS sequence"/>
</dbReference>
<organism evidence="1 2">
    <name type="scientific">Enterococcus faecium</name>
    <name type="common">Streptococcus faecium</name>
    <dbReference type="NCBI Taxonomy" id="1352"/>
    <lineage>
        <taxon>Bacteria</taxon>
        <taxon>Bacillati</taxon>
        <taxon>Bacillota</taxon>
        <taxon>Bacilli</taxon>
        <taxon>Lactobacillales</taxon>
        <taxon>Enterococcaceae</taxon>
        <taxon>Enterococcus</taxon>
    </lineage>
</organism>
<protein>
    <submittedName>
        <fullName evidence="1">Phage capsid protein</fullName>
    </submittedName>
</protein>
<dbReference type="AlphaFoldDB" id="A0AAW8RN71"/>
<dbReference type="RefSeq" id="WP_123830660.1">
    <property type="nucleotide sequence ID" value="NZ_CP116520.1"/>
</dbReference>
<proteinExistence type="predicted"/>
<gene>
    <name evidence="1" type="ORF">P6Z85_10875</name>
</gene>
<reference evidence="1" key="1">
    <citation type="submission" date="2023-03" db="EMBL/GenBank/DDBJ databases">
        <authorList>
            <person name="Shen W."/>
            <person name="Cai J."/>
        </authorList>
    </citation>
    <scope>NUCLEOTIDE SEQUENCE</scope>
    <source>
        <strain evidence="1">B1010-2</strain>
    </source>
</reference>
<evidence type="ECO:0000313" key="1">
    <source>
        <dbReference type="EMBL" id="MDT2370643.1"/>
    </source>
</evidence>
<sequence length="324" mass="35320">MKNMSKTNKEKLLKMNLQMFAAETGLTTMEDLGEIKSIDFVNRFEAGIKELLELLGVTRIEPLSRDMKIQMYKWTASLKDGAVAEGEDIPLSKVTRAKDKSFSVTFNKWRRAVSAESIARHGASLAIDQADNKLLRQIQGGIKTKFVDFLGTAPTKVTSDGLQKALAQSWGKLSTFEEFDGAQFVSFVNPMDVANYLGDTKVLADASNVFGMTLLKNFLGATNVIVLNAVPEGKVYSTAVDNIVLAYLDMKASDLGDIFVDFTDETGLISATRGRTLCNATYESLFMNALVLFPEIPAGVVEATIDSTTTTTTQPTTTTTTTQG</sequence>
<name>A0AAW8RN71_ENTFC</name>
<dbReference type="EMBL" id="JARPTX010000040">
    <property type="protein sequence ID" value="MDT2370643.1"/>
    <property type="molecule type" value="Genomic_DNA"/>
</dbReference>
<accession>A0AAW8RN71</accession>
<evidence type="ECO:0000313" key="2">
    <source>
        <dbReference type="Proteomes" id="UP001260956"/>
    </source>
</evidence>
<comment type="caution">
    <text evidence="1">The sequence shown here is derived from an EMBL/GenBank/DDBJ whole genome shotgun (WGS) entry which is preliminary data.</text>
</comment>